<evidence type="ECO:0000313" key="3">
    <source>
        <dbReference type="EMBL" id="CAH2262964.1"/>
    </source>
</evidence>
<comment type="caution">
    <text evidence="3">The sequence shown here is derived from an EMBL/GenBank/DDBJ whole genome shotgun (WGS) entry which is preliminary data.</text>
</comment>
<keyword evidence="4" id="KW-1185">Reference proteome</keyword>
<reference evidence="3" key="1">
    <citation type="submission" date="2022-03" db="EMBL/GenBank/DDBJ databases">
        <authorList>
            <person name="Lindestad O."/>
        </authorList>
    </citation>
    <scope>NUCLEOTIDE SEQUENCE</scope>
</reference>
<keyword evidence="1" id="KW-0472">Membrane</keyword>
<evidence type="ECO:0000313" key="4">
    <source>
        <dbReference type="Proteomes" id="UP000838756"/>
    </source>
</evidence>
<accession>A0A8S4SER9</accession>
<keyword evidence="1" id="KW-0812">Transmembrane</keyword>
<protein>
    <submittedName>
        <fullName evidence="3">Jg18682 protein</fullName>
    </submittedName>
</protein>
<dbReference type="AlphaFoldDB" id="A0A8S4SER9"/>
<gene>
    <name evidence="3" type="primary">jg18682</name>
    <name evidence="3" type="ORF">PAEG_LOCUS24276</name>
</gene>
<feature type="chain" id="PRO_5035713848" evidence="2">
    <location>
        <begin position="25"/>
        <end position="113"/>
    </location>
</feature>
<evidence type="ECO:0000256" key="1">
    <source>
        <dbReference type="SAM" id="Phobius"/>
    </source>
</evidence>
<feature type="transmembrane region" description="Helical" evidence="1">
    <location>
        <begin position="70"/>
        <end position="97"/>
    </location>
</feature>
<keyword evidence="2" id="KW-0732">Signal</keyword>
<dbReference type="OrthoDB" id="8195786at2759"/>
<dbReference type="PROSITE" id="PS51257">
    <property type="entry name" value="PROKAR_LIPOPROTEIN"/>
    <property type="match status" value="1"/>
</dbReference>
<evidence type="ECO:0000256" key="2">
    <source>
        <dbReference type="SAM" id="SignalP"/>
    </source>
</evidence>
<proteinExistence type="predicted"/>
<sequence>MFKLLLRLGLVLLVLNIFITSCEGFRNRGGYGSKYESRGYGEPLRQKSSLSGANALASSTPTRRGLGLSAWSIIAVIVSIILAIVGMYYFSICYPVLCKKTKKYDMMGLPPPV</sequence>
<dbReference type="Proteomes" id="UP000838756">
    <property type="component" value="Unassembled WGS sequence"/>
</dbReference>
<organism evidence="3 4">
    <name type="scientific">Pararge aegeria aegeria</name>
    <dbReference type="NCBI Taxonomy" id="348720"/>
    <lineage>
        <taxon>Eukaryota</taxon>
        <taxon>Metazoa</taxon>
        <taxon>Ecdysozoa</taxon>
        <taxon>Arthropoda</taxon>
        <taxon>Hexapoda</taxon>
        <taxon>Insecta</taxon>
        <taxon>Pterygota</taxon>
        <taxon>Neoptera</taxon>
        <taxon>Endopterygota</taxon>
        <taxon>Lepidoptera</taxon>
        <taxon>Glossata</taxon>
        <taxon>Ditrysia</taxon>
        <taxon>Papilionoidea</taxon>
        <taxon>Nymphalidae</taxon>
        <taxon>Satyrinae</taxon>
        <taxon>Satyrini</taxon>
        <taxon>Parargina</taxon>
        <taxon>Pararge</taxon>
    </lineage>
</organism>
<dbReference type="EMBL" id="CAKXAJ010026224">
    <property type="protein sequence ID" value="CAH2262964.1"/>
    <property type="molecule type" value="Genomic_DNA"/>
</dbReference>
<feature type="signal peptide" evidence="2">
    <location>
        <begin position="1"/>
        <end position="24"/>
    </location>
</feature>
<keyword evidence="1" id="KW-1133">Transmembrane helix</keyword>
<name>A0A8S4SER9_9NEOP</name>